<keyword evidence="3" id="KW-1185">Reference proteome</keyword>
<organism evidence="2 3">
    <name type="scientific">Mycena belliarum</name>
    <dbReference type="NCBI Taxonomy" id="1033014"/>
    <lineage>
        <taxon>Eukaryota</taxon>
        <taxon>Fungi</taxon>
        <taxon>Dikarya</taxon>
        <taxon>Basidiomycota</taxon>
        <taxon>Agaricomycotina</taxon>
        <taxon>Agaricomycetes</taxon>
        <taxon>Agaricomycetidae</taxon>
        <taxon>Agaricales</taxon>
        <taxon>Marasmiineae</taxon>
        <taxon>Mycenaceae</taxon>
        <taxon>Mycena</taxon>
    </lineage>
</organism>
<proteinExistence type="predicted"/>
<gene>
    <name evidence="2" type="ORF">B0H15DRAFT_797819</name>
</gene>
<sequence>MAQFPTAAPGAESNPSVPAAPSPAPVVAAPAPSVIAAPAPSVVAAPAPSVVSVSSPLGFHTAGPWVAGSLYLVVPTGPLLPIAEDATGEETPAWYCITRGHYVGVTLSNPLALAAVSGVGSSSMKGYKTQALALAAFNQMLSFQMVVVIP</sequence>
<dbReference type="AlphaFoldDB" id="A0AAD6XYF0"/>
<dbReference type="EMBL" id="JARJCN010000010">
    <property type="protein sequence ID" value="KAJ7097099.1"/>
    <property type="molecule type" value="Genomic_DNA"/>
</dbReference>
<feature type="region of interest" description="Disordered" evidence="1">
    <location>
        <begin position="1"/>
        <end position="23"/>
    </location>
</feature>
<evidence type="ECO:0000313" key="2">
    <source>
        <dbReference type="EMBL" id="KAJ7097099.1"/>
    </source>
</evidence>
<accession>A0AAD6XYF0</accession>
<evidence type="ECO:0000256" key="1">
    <source>
        <dbReference type="SAM" id="MobiDB-lite"/>
    </source>
</evidence>
<name>A0AAD6XYF0_9AGAR</name>
<evidence type="ECO:0000313" key="3">
    <source>
        <dbReference type="Proteomes" id="UP001222325"/>
    </source>
</evidence>
<protein>
    <submittedName>
        <fullName evidence="2">Uncharacterized protein</fullName>
    </submittedName>
</protein>
<comment type="caution">
    <text evidence="2">The sequence shown here is derived from an EMBL/GenBank/DDBJ whole genome shotgun (WGS) entry which is preliminary data.</text>
</comment>
<dbReference type="Proteomes" id="UP001222325">
    <property type="component" value="Unassembled WGS sequence"/>
</dbReference>
<reference evidence="2" key="1">
    <citation type="submission" date="2023-03" db="EMBL/GenBank/DDBJ databases">
        <title>Massive genome expansion in bonnet fungi (Mycena s.s.) driven by repeated elements and novel gene families across ecological guilds.</title>
        <authorList>
            <consortium name="Lawrence Berkeley National Laboratory"/>
            <person name="Harder C.B."/>
            <person name="Miyauchi S."/>
            <person name="Viragh M."/>
            <person name="Kuo A."/>
            <person name="Thoen E."/>
            <person name="Andreopoulos B."/>
            <person name="Lu D."/>
            <person name="Skrede I."/>
            <person name="Drula E."/>
            <person name="Henrissat B."/>
            <person name="Morin E."/>
            <person name="Kohler A."/>
            <person name="Barry K."/>
            <person name="LaButti K."/>
            <person name="Morin E."/>
            <person name="Salamov A."/>
            <person name="Lipzen A."/>
            <person name="Mereny Z."/>
            <person name="Hegedus B."/>
            <person name="Baldrian P."/>
            <person name="Stursova M."/>
            <person name="Weitz H."/>
            <person name="Taylor A."/>
            <person name="Grigoriev I.V."/>
            <person name="Nagy L.G."/>
            <person name="Martin F."/>
            <person name="Kauserud H."/>
        </authorList>
    </citation>
    <scope>NUCLEOTIDE SEQUENCE</scope>
    <source>
        <strain evidence="2">CBHHK173m</strain>
    </source>
</reference>